<dbReference type="GO" id="GO:0050897">
    <property type="term" value="F:cobalt ion binding"/>
    <property type="evidence" value="ECO:0007669"/>
    <property type="project" value="TreeGrafter"/>
</dbReference>
<feature type="transmembrane region" description="Helical" evidence="12">
    <location>
        <begin position="339"/>
        <end position="359"/>
    </location>
</feature>
<keyword evidence="7 12" id="KW-1133">Transmembrane helix</keyword>
<feature type="transmembrane region" description="Helical" evidence="12">
    <location>
        <begin position="307"/>
        <end position="327"/>
    </location>
</feature>
<comment type="caution">
    <text evidence="13">The sequence shown here is derived from an EMBL/GenBank/DDBJ whole genome shotgun (WGS) entry which is preliminary data.</text>
</comment>
<evidence type="ECO:0000256" key="7">
    <source>
        <dbReference type="ARBA" id="ARBA00022989"/>
    </source>
</evidence>
<comment type="catalytic activity">
    <reaction evidence="10">
        <text>Mg(2+)(in) = Mg(2+)(out)</text>
        <dbReference type="Rhea" id="RHEA:29827"/>
        <dbReference type="ChEBI" id="CHEBI:18420"/>
    </reaction>
</comment>
<dbReference type="GO" id="GO:0015095">
    <property type="term" value="F:magnesium ion transmembrane transporter activity"/>
    <property type="evidence" value="ECO:0007669"/>
    <property type="project" value="UniProtKB-UniRule"/>
</dbReference>
<evidence type="ECO:0000256" key="1">
    <source>
        <dbReference type="ARBA" id="ARBA00004651"/>
    </source>
</evidence>
<evidence type="ECO:0000313" key="14">
    <source>
        <dbReference type="Proteomes" id="UP000323136"/>
    </source>
</evidence>
<dbReference type="RefSeq" id="WP_148869678.1">
    <property type="nucleotide sequence ID" value="NZ_VNIA01000002.1"/>
</dbReference>
<evidence type="ECO:0000256" key="9">
    <source>
        <dbReference type="ARBA" id="ARBA00023136"/>
    </source>
</evidence>
<evidence type="ECO:0000313" key="13">
    <source>
        <dbReference type="EMBL" id="TYP98874.1"/>
    </source>
</evidence>
<sequence>MKRKKPQILKKVRFITKQQQQTAGQAPGKLIFIGEQKQQEATIELIAYDENKFIKTNLSSIKEIENYKNEYKNIWINIDGLHDVKLINSIGLYFNIHTLILEDIVHTGQRPRVDVDENHIFTIIKMMSLDVSTHMLDAEQVSMYLTKNILLTFQEKDGDIFEPVRERISKSNTRVRKLSLTYLKYSLLDAIVDNYNFLMEIFGAKVEELEDKILLQPSKDTLQEINLTKIELNYFRKAIKPAREVLFSFKEFKTNLIDKEDQLFFNDLIDLIQRASDSVDHYKSMLSEQLTVYSTNVNNRLNDIMKILTIFSAVFIPITFIAGIYGTNFKHIPELEYQNGYYIMWGVILLTAFSMLGYFKYKKWF</sequence>
<dbReference type="InterPro" id="IPR045861">
    <property type="entry name" value="CorA_cytoplasmic_dom"/>
</dbReference>
<dbReference type="Proteomes" id="UP000323136">
    <property type="component" value="Unassembled WGS sequence"/>
</dbReference>
<dbReference type="FunFam" id="1.20.58.340:FF:000004">
    <property type="entry name" value="Magnesium transport protein CorA"/>
    <property type="match status" value="1"/>
</dbReference>
<gene>
    <name evidence="12" type="primary">corA</name>
    <name evidence="13" type="ORF">C7447_102192</name>
</gene>
<dbReference type="Gene3D" id="3.30.460.20">
    <property type="entry name" value="CorA soluble domain-like"/>
    <property type="match status" value="1"/>
</dbReference>
<reference evidence="13 14" key="1">
    <citation type="submission" date="2019-07" db="EMBL/GenBank/DDBJ databases">
        <title>Genomic Encyclopedia of Type Strains, Phase IV (KMG-IV): sequencing the most valuable type-strain genomes for metagenomic binning, comparative biology and taxonomic classification.</title>
        <authorList>
            <person name="Goeker M."/>
        </authorList>
    </citation>
    <scope>NUCLEOTIDE SEQUENCE [LARGE SCALE GENOMIC DNA]</scope>
    <source>
        <strain evidence="13 14">DSM 18961</strain>
    </source>
</reference>
<dbReference type="CDD" id="cd12828">
    <property type="entry name" value="TmCorA-like_1"/>
    <property type="match status" value="1"/>
</dbReference>
<dbReference type="Pfam" id="PF01544">
    <property type="entry name" value="CorA"/>
    <property type="match status" value="1"/>
</dbReference>
<dbReference type="PANTHER" id="PTHR46494">
    <property type="entry name" value="CORA FAMILY METAL ION TRANSPORTER (EUROFUNG)"/>
    <property type="match status" value="1"/>
</dbReference>
<dbReference type="OrthoDB" id="9803416at2"/>
<evidence type="ECO:0000256" key="3">
    <source>
        <dbReference type="ARBA" id="ARBA00022448"/>
    </source>
</evidence>
<dbReference type="Gene3D" id="1.20.58.340">
    <property type="entry name" value="Magnesium transport protein CorA, transmembrane region"/>
    <property type="match status" value="2"/>
</dbReference>
<dbReference type="GO" id="GO:0005886">
    <property type="term" value="C:plasma membrane"/>
    <property type="evidence" value="ECO:0007669"/>
    <property type="project" value="UniProtKB-SubCell"/>
</dbReference>
<evidence type="ECO:0000256" key="10">
    <source>
        <dbReference type="ARBA" id="ARBA00034269"/>
    </source>
</evidence>
<organism evidence="13 14">
    <name type="scientific">Tenacibaculum adriaticum</name>
    <dbReference type="NCBI Taxonomy" id="413713"/>
    <lineage>
        <taxon>Bacteria</taxon>
        <taxon>Pseudomonadati</taxon>
        <taxon>Bacteroidota</taxon>
        <taxon>Flavobacteriia</taxon>
        <taxon>Flavobacteriales</taxon>
        <taxon>Flavobacteriaceae</taxon>
        <taxon>Tenacibaculum</taxon>
    </lineage>
</organism>
<comment type="subcellular location">
    <subcellularLocation>
        <location evidence="1">Cell membrane</location>
        <topology evidence="1">Multi-pass membrane protein</topology>
    </subcellularLocation>
    <subcellularLocation>
        <location evidence="12">Membrane</location>
        <topology evidence="12">Multi-pass membrane protein</topology>
    </subcellularLocation>
</comment>
<keyword evidence="9 12" id="KW-0472">Membrane</keyword>
<evidence type="ECO:0000256" key="4">
    <source>
        <dbReference type="ARBA" id="ARBA00022475"/>
    </source>
</evidence>
<proteinExistence type="inferred from homology"/>
<dbReference type="EMBL" id="VNIA01000002">
    <property type="protein sequence ID" value="TYP98874.1"/>
    <property type="molecule type" value="Genomic_DNA"/>
</dbReference>
<dbReference type="InterPro" id="IPR002523">
    <property type="entry name" value="MgTranspt_CorA/ZnTranspt_ZntB"/>
</dbReference>
<accession>A0A5S5DT63</accession>
<dbReference type="SUPFAM" id="SSF143865">
    <property type="entry name" value="CorA soluble domain-like"/>
    <property type="match status" value="1"/>
</dbReference>
<keyword evidence="14" id="KW-1185">Reference proteome</keyword>
<dbReference type="InterPro" id="IPR045863">
    <property type="entry name" value="CorA_TM1_TM2"/>
</dbReference>
<comment type="similarity">
    <text evidence="2 12">Belongs to the CorA metal ion transporter (MIT) (TC 1.A.35) family.</text>
</comment>
<evidence type="ECO:0000256" key="5">
    <source>
        <dbReference type="ARBA" id="ARBA00022692"/>
    </source>
</evidence>
<keyword evidence="3 12" id="KW-0813">Transport</keyword>
<protein>
    <recommendedName>
        <fullName evidence="12">Magnesium transport protein CorA</fullName>
    </recommendedName>
</protein>
<keyword evidence="4 12" id="KW-1003">Cell membrane</keyword>
<keyword evidence="8 12" id="KW-0406">Ion transport</keyword>
<name>A0A5S5DT63_9FLAO</name>
<dbReference type="GO" id="GO:0000287">
    <property type="term" value="F:magnesium ion binding"/>
    <property type="evidence" value="ECO:0007669"/>
    <property type="project" value="TreeGrafter"/>
</dbReference>
<evidence type="ECO:0000256" key="8">
    <source>
        <dbReference type="ARBA" id="ARBA00023065"/>
    </source>
</evidence>
<evidence type="ECO:0000256" key="12">
    <source>
        <dbReference type="RuleBase" id="RU362010"/>
    </source>
</evidence>
<dbReference type="GO" id="GO:0015087">
    <property type="term" value="F:cobalt ion transmembrane transporter activity"/>
    <property type="evidence" value="ECO:0007669"/>
    <property type="project" value="UniProtKB-UniRule"/>
</dbReference>
<evidence type="ECO:0000256" key="2">
    <source>
        <dbReference type="ARBA" id="ARBA00009765"/>
    </source>
</evidence>
<dbReference type="PANTHER" id="PTHR46494:SF1">
    <property type="entry name" value="CORA FAMILY METAL ION TRANSPORTER (EUROFUNG)"/>
    <property type="match status" value="1"/>
</dbReference>
<keyword evidence="6 12" id="KW-0460">Magnesium</keyword>
<dbReference type="NCBIfam" id="TIGR00383">
    <property type="entry name" value="corA"/>
    <property type="match status" value="1"/>
</dbReference>
<evidence type="ECO:0000256" key="11">
    <source>
        <dbReference type="ARBA" id="ARBA00045497"/>
    </source>
</evidence>
<dbReference type="InterPro" id="IPR004488">
    <property type="entry name" value="Mg/Co-transport_prot_CorA"/>
</dbReference>
<comment type="function">
    <text evidence="11">Mediates influx of magnesium ions. Alternates between open and closed states. Activated by low cytoplasmic Mg(2+) levels. Inactive when cytoplasmic Mg(2+) levels are high.</text>
</comment>
<dbReference type="AlphaFoldDB" id="A0A5S5DT63"/>
<dbReference type="SUPFAM" id="SSF144083">
    <property type="entry name" value="Magnesium transport protein CorA, transmembrane region"/>
    <property type="match status" value="1"/>
</dbReference>
<keyword evidence="5 12" id="KW-0812">Transmembrane</keyword>
<evidence type="ECO:0000256" key="6">
    <source>
        <dbReference type="ARBA" id="ARBA00022842"/>
    </source>
</evidence>